<feature type="region of interest" description="Disordered" evidence="3">
    <location>
        <begin position="186"/>
        <end position="216"/>
    </location>
</feature>
<evidence type="ECO:0000259" key="4">
    <source>
        <dbReference type="PROSITE" id="PS50048"/>
    </source>
</evidence>
<protein>
    <recommendedName>
        <fullName evidence="4">Zn(2)-C6 fungal-type domain-containing protein</fullName>
    </recommendedName>
</protein>
<feature type="region of interest" description="Disordered" evidence="3">
    <location>
        <begin position="59"/>
        <end position="125"/>
    </location>
</feature>
<dbReference type="AlphaFoldDB" id="Q2HE63"/>
<sequence>MVTNNLIPDMMPAHCWSHPIHSVPLRRGQGTHGTVLPHRSTPTPHGPNGGRASVVLESTSSGMRRQSLATPAPSSTCNANPMKKKSAGSNEASSGLLNGEEDDQVLGPGPLTTTAAASTPQKPIRRRMRMITSCLECRRRKLKCEKKHPCHNCKRFQRECVYLGPNLDEASQQRLTEIKEKVGSLERQLERDVAKGATTRRSGSGSPDDGSDPHHQRFVADDVENDLGEERELQITPMVALDLTYDDYSDGNGTDDLIDLGIRVGKMRITERIGGLNRPRISEEIQAGIADTQNQLYGTQSAFVASGGLQDVPDIPDFLKPGDSYLAPTSGFFFGQFTESPTLLGLLPPIELGHRLMHRYLEAVHPIARCVHRSSFEAIYTSFWEEVRQGIEPRASVQAVVFAAWFSAAVSVDDSFCRGQDCSKAQLVLHMKIGTETALSKANFLSTTRFETLQGFVMYLLCFLDVRTCEAQGPKPAIRREDYDTKMPFNCEEDQLTPQAAVWPAPAEAWTSMLLPIMRSEINEMMRNIWTDRRKLENRKTTLTAMLTRVENFRKRMLEKYSRQLDDRVPIQMYARLVMELLIFRLHVMVLHPYHSNAADPLPEKLSGLLVTSGVMIIEIAIRLETNPMFRDWAWYLGAYQQYQIALLLATEVFYRPNHRAAERIWPCLDWVFQLDPNVPREQKSLQILTEIMSKTNLYMSLRKVRAPTTINKAVPGKKAVKESPPPPPPLPEHPPLQTQSQGHPYPPASQPRHSAAEAVPVLKTEHITCPPPLSSSPSGPINSTFVPNTLPPSSFSMDMMLPPQPQLQDPRQHHYQQQHQHQHQHQQHQHQHQNQQYQHQHQQHQPLDFPPPNHHHMVFTGVTNGEALWGLPPQNAGAGSPENSSDGGSVAGQQRHGSFAGPVGHPMGQPPVINVMQDLDWVSFPVLPLKPMCHERKEG</sequence>
<dbReference type="CDD" id="cd00067">
    <property type="entry name" value="GAL4"/>
    <property type="match status" value="1"/>
</dbReference>
<dbReference type="PROSITE" id="PS00463">
    <property type="entry name" value="ZN2_CY6_FUNGAL_1"/>
    <property type="match status" value="1"/>
</dbReference>
<dbReference type="OMA" id="NRMITSC"/>
<dbReference type="InterPro" id="IPR036864">
    <property type="entry name" value="Zn2-C6_fun-type_DNA-bd_sf"/>
</dbReference>
<dbReference type="InterPro" id="IPR001138">
    <property type="entry name" value="Zn2Cys6_DnaBD"/>
</dbReference>
<accession>Q2HE63</accession>
<dbReference type="STRING" id="306901.Q2HE63"/>
<dbReference type="GeneID" id="4388220"/>
<feature type="compositionally biased region" description="Low complexity" evidence="3">
    <location>
        <begin position="833"/>
        <end position="846"/>
    </location>
</feature>
<feature type="region of interest" description="Disordered" evidence="3">
    <location>
        <begin position="711"/>
        <end position="855"/>
    </location>
</feature>
<dbReference type="PROSITE" id="PS50048">
    <property type="entry name" value="ZN2_CY6_FUNGAL_2"/>
    <property type="match status" value="1"/>
</dbReference>
<dbReference type="Pfam" id="PF00172">
    <property type="entry name" value="Zn_clus"/>
    <property type="match status" value="1"/>
</dbReference>
<feature type="compositionally biased region" description="Polar residues" evidence="3">
    <location>
        <begin position="87"/>
        <end position="96"/>
    </location>
</feature>
<dbReference type="RefSeq" id="XP_001220712.1">
    <property type="nucleotide sequence ID" value="XM_001220711.1"/>
</dbReference>
<feature type="compositionally biased region" description="Low complexity" evidence="3">
    <location>
        <begin position="798"/>
        <end position="813"/>
    </location>
</feature>
<evidence type="ECO:0000256" key="2">
    <source>
        <dbReference type="ARBA" id="ARBA00023242"/>
    </source>
</evidence>
<dbReference type="CDD" id="cd12148">
    <property type="entry name" value="fungal_TF_MHR"/>
    <property type="match status" value="1"/>
</dbReference>
<feature type="compositionally biased region" description="Basic residues" evidence="3">
    <location>
        <begin position="814"/>
        <end position="832"/>
    </location>
</feature>
<feature type="compositionally biased region" description="Polar residues" evidence="3">
    <location>
        <begin position="59"/>
        <end position="79"/>
    </location>
</feature>
<dbReference type="EMBL" id="CH408029">
    <property type="protein sequence ID" value="EAQ93256.1"/>
    <property type="molecule type" value="Genomic_DNA"/>
</dbReference>
<dbReference type="SMART" id="SM00066">
    <property type="entry name" value="GAL4"/>
    <property type="match status" value="1"/>
</dbReference>
<evidence type="ECO:0000313" key="6">
    <source>
        <dbReference type="Proteomes" id="UP000001056"/>
    </source>
</evidence>
<reference evidence="6" key="1">
    <citation type="journal article" date="2015" name="Genome Announc.">
        <title>Draft genome sequence of the cellulolytic fungus Chaetomium globosum.</title>
        <authorList>
            <person name="Cuomo C.A."/>
            <person name="Untereiner W.A."/>
            <person name="Ma L.-J."/>
            <person name="Grabherr M."/>
            <person name="Birren B.W."/>
        </authorList>
    </citation>
    <scope>NUCLEOTIDE SEQUENCE [LARGE SCALE GENOMIC DNA]</scope>
    <source>
        <strain evidence="6">ATCC 6205 / CBS 148.51 / DSM 1962 / NBRC 6347 / NRRL 1970</strain>
    </source>
</reference>
<feature type="compositionally biased region" description="Pro residues" evidence="3">
    <location>
        <begin position="724"/>
        <end position="735"/>
    </location>
</feature>
<dbReference type="VEuPathDB" id="FungiDB:CHGG_01491"/>
<dbReference type="Gene3D" id="4.10.240.10">
    <property type="entry name" value="Zn(2)-C6 fungal-type DNA-binding domain"/>
    <property type="match status" value="1"/>
</dbReference>
<feature type="compositionally biased region" description="Polar residues" evidence="3">
    <location>
        <begin position="111"/>
        <end position="121"/>
    </location>
</feature>
<dbReference type="eggNOG" id="ENOG502REJ9">
    <property type="taxonomic scope" value="Eukaryota"/>
</dbReference>
<evidence type="ECO:0000256" key="1">
    <source>
        <dbReference type="ARBA" id="ARBA00004123"/>
    </source>
</evidence>
<dbReference type="PANTHER" id="PTHR31001:SF40">
    <property type="entry name" value="ZN(II)2CYS6 TRANSCRIPTION FACTOR (EUROFUNG)"/>
    <property type="match status" value="1"/>
</dbReference>
<dbReference type="PANTHER" id="PTHR31001">
    <property type="entry name" value="UNCHARACTERIZED TRANSCRIPTIONAL REGULATORY PROTEIN"/>
    <property type="match status" value="1"/>
</dbReference>
<evidence type="ECO:0000313" key="5">
    <source>
        <dbReference type="EMBL" id="EAQ93256.1"/>
    </source>
</evidence>
<evidence type="ECO:0000256" key="3">
    <source>
        <dbReference type="SAM" id="MobiDB-lite"/>
    </source>
</evidence>
<dbReference type="OrthoDB" id="424974at2759"/>
<dbReference type="GO" id="GO:0008270">
    <property type="term" value="F:zinc ion binding"/>
    <property type="evidence" value="ECO:0007669"/>
    <property type="project" value="InterPro"/>
</dbReference>
<dbReference type="SUPFAM" id="SSF57701">
    <property type="entry name" value="Zn2/Cys6 DNA-binding domain"/>
    <property type="match status" value="1"/>
</dbReference>
<feature type="compositionally biased region" description="Polar residues" evidence="3">
    <location>
        <begin position="882"/>
        <end position="897"/>
    </location>
</feature>
<feature type="compositionally biased region" description="Polar residues" evidence="3">
    <location>
        <begin position="785"/>
        <end position="797"/>
    </location>
</feature>
<gene>
    <name evidence="5" type="ORF">CHGG_01491</name>
</gene>
<name>Q2HE63_CHAGB</name>
<keyword evidence="2" id="KW-0539">Nucleus</keyword>
<dbReference type="InParanoid" id="Q2HE63"/>
<dbReference type="InterPro" id="IPR050613">
    <property type="entry name" value="Sec_Metabolite_Reg"/>
</dbReference>
<comment type="subcellular location">
    <subcellularLocation>
        <location evidence="1">Nucleus</location>
    </subcellularLocation>
</comment>
<proteinExistence type="predicted"/>
<dbReference type="GO" id="GO:0000981">
    <property type="term" value="F:DNA-binding transcription factor activity, RNA polymerase II-specific"/>
    <property type="evidence" value="ECO:0007669"/>
    <property type="project" value="InterPro"/>
</dbReference>
<dbReference type="GO" id="GO:0005634">
    <property type="term" value="C:nucleus"/>
    <property type="evidence" value="ECO:0007669"/>
    <property type="project" value="UniProtKB-SubCell"/>
</dbReference>
<keyword evidence="6" id="KW-1185">Reference proteome</keyword>
<feature type="region of interest" description="Disordered" evidence="3">
    <location>
        <begin position="871"/>
        <end position="911"/>
    </location>
</feature>
<feature type="domain" description="Zn(2)-C6 fungal-type" evidence="4">
    <location>
        <begin position="133"/>
        <end position="162"/>
    </location>
</feature>
<dbReference type="HOGENOM" id="CLU_004083_9_0_1"/>
<organism evidence="5 6">
    <name type="scientific">Chaetomium globosum (strain ATCC 6205 / CBS 148.51 / DSM 1962 / NBRC 6347 / NRRL 1970)</name>
    <name type="common">Soil fungus</name>
    <dbReference type="NCBI Taxonomy" id="306901"/>
    <lineage>
        <taxon>Eukaryota</taxon>
        <taxon>Fungi</taxon>
        <taxon>Dikarya</taxon>
        <taxon>Ascomycota</taxon>
        <taxon>Pezizomycotina</taxon>
        <taxon>Sordariomycetes</taxon>
        <taxon>Sordariomycetidae</taxon>
        <taxon>Sordariales</taxon>
        <taxon>Chaetomiaceae</taxon>
        <taxon>Chaetomium</taxon>
    </lineage>
</organism>
<dbReference type="Proteomes" id="UP000001056">
    <property type="component" value="Unassembled WGS sequence"/>
</dbReference>